<name>A0ABX1S3S7_9PSEU</name>
<sequence length="238" mass="26433">MAAPRDEAAIDEDARARGLLQAQGCAAELFAEVGRRGLVRPGVPESVVSDEVRDLGAELFGTNRHWHKRVVRSGPNTLQPYKENPPDRVIAADDIVFLDFGPIFAEWEADFGRTFVLGDDPVKHRLRDDLPRIFDAGRRHFETHPGITGRELYAHMTALAGAAGWEFGGAHSGHLVGEFPHELIDGERIESYIAPGNGTVMRGTDKAGRRCHWILEVHLVDRQRRIGGFYEELLTLGP</sequence>
<dbReference type="Pfam" id="PF00557">
    <property type="entry name" value="Peptidase_M24"/>
    <property type="match status" value="1"/>
</dbReference>
<proteinExistence type="predicted"/>
<keyword evidence="2" id="KW-0645">Protease</keyword>
<organism evidence="2 3">
    <name type="scientific">Pseudonocardia acidicola</name>
    <dbReference type="NCBI Taxonomy" id="2724939"/>
    <lineage>
        <taxon>Bacteria</taxon>
        <taxon>Bacillati</taxon>
        <taxon>Actinomycetota</taxon>
        <taxon>Actinomycetes</taxon>
        <taxon>Pseudonocardiales</taxon>
        <taxon>Pseudonocardiaceae</taxon>
        <taxon>Pseudonocardia</taxon>
    </lineage>
</organism>
<comment type="caution">
    <text evidence="2">The sequence shown here is derived from an EMBL/GenBank/DDBJ whole genome shotgun (WGS) entry which is preliminary data.</text>
</comment>
<accession>A0ABX1S3S7</accession>
<dbReference type="Proteomes" id="UP000820669">
    <property type="component" value="Unassembled WGS sequence"/>
</dbReference>
<dbReference type="GO" id="GO:0004177">
    <property type="term" value="F:aminopeptidase activity"/>
    <property type="evidence" value="ECO:0007669"/>
    <property type="project" value="UniProtKB-KW"/>
</dbReference>
<evidence type="ECO:0000259" key="1">
    <source>
        <dbReference type="Pfam" id="PF00557"/>
    </source>
</evidence>
<keyword evidence="3" id="KW-1185">Reference proteome</keyword>
<dbReference type="Gene3D" id="3.90.230.10">
    <property type="entry name" value="Creatinase/methionine aminopeptidase superfamily"/>
    <property type="match status" value="1"/>
</dbReference>
<evidence type="ECO:0000313" key="2">
    <source>
        <dbReference type="EMBL" id="NMH96231.1"/>
    </source>
</evidence>
<dbReference type="SUPFAM" id="SSF55920">
    <property type="entry name" value="Creatinase/aminopeptidase"/>
    <property type="match status" value="1"/>
</dbReference>
<evidence type="ECO:0000313" key="3">
    <source>
        <dbReference type="Proteomes" id="UP000820669"/>
    </source>
</evidence>
<dbReference type="EMBL" id="JAAXLA010000003">
    <property type="protein sequence ID" value="NMH96231.1"/>
    <property type="molecule type" value="Genomic_DNA"/>
</dbReference>
<reference evidence="2 3" key="1">
    <citation type="submission" date="2020-04" db="EMBL/GenBank/DDBJ databases">
        <authorList>
            <person name="Klaysubun C."/>
            <person name="Duangmal K."/>
            <person name="Lipun K."/>
        </authorList>
    </citation>
    <scope>NUCLEOTIDE SEQUENCE [LARGE SCALE GENOMIC DNA]</scope>
    <source>
        <strain evidence="2 3">K10HN5</strain>
    </source>
</reference>
<gene>
    <name evidence="2" type="ORF">HF526_02665</name>
</gene>
<feature type="domain" description="Peptidase M24" evidence="1">
    <location>
        <begin position="20"/>
        <end position="189"/>
    </location>
</feature>
<dbReference type="PANTHER" id="PTHR46112">
    <property type="entry name" value="AMINOPEPTIDASE"/>
    <property type="match status" value="1"/>
</dbReference>
<dbReference type="PANTHER" id="PTHR46112:SF2">
    <property type="entry name" value="XAA-PRO AMINOPEPTIDASE P-RELATED"/>
    <property type="match status" value="1"/>
</dbReference>
<keyword evidence="2" id="KW-0031">Aminopeptidase</keyword>
<keyword evidence="2" id="KW-0378">Hydrolase</keyword>
<dbReference type="RefSeq" id="WP_169379595.1">
    <property type="nucleotide sequence ID" value="NZ_JAAXLA010000003.1"/>
</dbReference>
<dbReference type="InterPro" id="IPR000994">
    <property type="entry name" value="Pept_M24"/>
</dbReference>
<protein>
    <submittedName>
        <fullName evidence="2">Aminopeptidase P family protein</fullName>
    </submittedName>
</protein>
<dbReference type="InterPro" id="IPR036005">
    <property type="entry name" value="Creatinase/aminopeptidase-like"/>
</dbReference>
<dbReference type="InterPro" id="IPR050659">
    <property type="entry name" value="Peptidase_M24B"/>
</dbReference>